<dbReference type="Pfam" id="PF25917">
    <property type="entry name" value="BSH_RND"/>
    <property type="match status" value="1"/>
</dbReference>
<organism evidence="8 9">
    <name type="scientific">Desulfobacter postgatei 2ac9</name>
    <dbReference type="NCBI Taxonomy" id="879212"/>
    <lineage>
        <taxon>Bacteria</taxon>
        <taxon>Pseudomonadati</taxon>
        <taxon>Thermodesulfobacteriota</taxon>
        <taxon>Desulfobacteria</taxon>
        <taxon>Desulfobacterales</taxon>
        <taxon>Desulfobacteraceae</taxon>
        <taxon>Desulfobacter</taxon>
    </lineage>
</organism>
<evidence type="ECO:0000256" key="2">
    <source>
        <dbReference type="ARBA" id="ARBA00009477"/>
    </source>
</evidence>
<sequence>MDLTDDINATLKNTGPRKKGKKRIFIILFILIVAAAGAYFLLGPKGRPDDGMGVDPGITFKTSPAAITDIHVTVSATGTLEPTNEVEVGSELSGTIQEVFVDYNDRVTVGQLLARLDITDLQAQVRKSRASLASARASVRQAQATVEETDRKLKNLKKVRELSGGKMPAQTDMDQARANYTRALADRAMAEASVAEVQASLDSTLTELSKADIISPVNGVVLTREIEKGATVAASFEAPVLFTLAEDLTQMKLNVDVDEADIGVVKEGLDARFTVDAYPKRKFEAKILQVRFNATTTDGVVTYETIMTCDNADLALRPGMTATADIIVKQADQVLSVPSGALRFSMPKPEENKSSPSLLRMFMPGPPRRGDRSAKHVTITGGNNQDTIWILDKNKRPRPVPVKTGLSDGINTQILEGEITRGSEVIVSATTKGK</sequence>
<evidence type="ECO:0000313" key="9">
    <source>
        <dbReference type="Proteomes" id="UP000005778"/>
    </source>
</evidence>
<keyword evidence="5" id="KW-1133">Transmembrane helix</keyword>
<feature type="domain" description="CusB-like beta-barrel" evidence="7">
    <location>
        <begin position="253"/>
        <end position="326"/>
    </location>
</feature>
<dbReference type="HOGENOM" id="CLU_018816_14_1_7"/>
<dbReference type="PANTHER" id="PTHR32347:SF14">
    <property type="entry name" value="EFFLUX SYSTEM COMPONENT YKNX-RELATED"/>
    <property type="match status" value="1"/>
</dbReference>
<dbReference type="InterPro" id="IPR058792">
    <property type="entry name" value="Beta-barrel_RND_2"/>
</dbReference>
<dbReference type="GO" id="GO:0016020">
    <property type="term" value="C:membrane"/>
    <property type="evidence" value="ECO:0007669"/>
    <property type="project" value="InterPro"/>
</dbReference>
<dbReference type="InterPro" id="IPR006143">
    <property type="entry name" value="RND_pump_MFP"/>
</dbReference>
<dbReference type="NCBIfam" id="TIGR01730">
    <property type="entry name" value="RND_mfp"/>
    <property type="match status" value="1"/>
</dbReference>
<dbReference type="EMBL" id="CM001488">
    <property type="protein sequence ID" value="EIM64807.1"/>
    <property type="molecule type" value="Genomic_DNA"/>
</dbReference>
<dbReference type="InterPro" id="IPR058625">
    <property type="entry name" value="MdtA-like_BSH"/>
</dbReference>
<comment type="subcellular location">
    <subcellularLocation>
        <location evidence="1">Cell envelope</location>
    </subcellularLocation>
</comment>
<dbReference type="Proteomes" id="UP000005778">
    <property type="component" value="Chromosome"/>
</dbReference>
<dbReference type="GO" id="GO:0022857">
    <property type="term" value="F:transmembrane transporter activity"/>
    <property type="evidence" value="ECO:0007669"/>
    <property type="project" value="InterPro"/>
</dbReference>
<gene>
    <name evidence="8" type="ORF">DespoDRAFT_02995</name>
</gene>
<feature type="transmembrane region" description="Helical" evidence="5">
    <location>
        <begin position="24"/>
        <end position="42"/>
    </location>
</feature>
<keyword evidence="5" id="KW-0812">Transmembrane</keyword>
<dbReference type="OrthoDB" id="9784484at2"/>
<dbReference type="STRING" id="879212.DespoDRAFT_02995"/>
<evidence type="ECO:0000256" key="4">
    <source>
        <dbReference type="SAM" id="Coils"/>
    </source>
</evidence>
<evidence type="ECO:0000256" key="5">
    <source>
        <dbReference type="SAM" id="Phobius"/>
    </source>
</evidence>
<dbReference type="Gene3D" id="2.40.50.100">
    <property type="match status" value="1"/>
</dbReference>
<evidence type="ECO:0000259" key="7">
    <source>
        <dbReference type="Pfam" id="PF25954"/>
    </source>
</evidence>
<dbReference type="Gene3D" id="1.10.287.470">
    <property type="entry name" value="Helix hairpin bin"/>
    <property type="match status" value="1"/>
</dbReference>
<dbReference type="Pfam" id="PF25954">
    <property type="entry name" value="Beta-barrel_RND_2"/>
    <property type="match status" value="1"/>
</dbReference>
<evidence type="ECO:0000259" key="6">
    <source>
        <dbReference type="Pfam" id="PF25917"/>
    </source>
</evidence>
<name>I5B5P4_9BACT</name>
<proteinExistence type="inferred from homology"/>
<dbReference type="Gene3D" id="2.40.30.170">
    <property type="match status" value="1"/>
</dbReference>
<keyword evidence="3 4" id="KW-0175">Coiled coil</keyword>
<dbReference type="eggNOG" id="COG0845">
    <property type="taxonomic scope" value="Bacteria"/>
</dbReference>
<comment type="similarity">
    <text evidence="2">Belongs to the membrane fusion protein (MFP) (TC 8.A.1) family.</text>
</comment>
<reference evidence="8 9" key="2">
    <citation type="submission" date="2012-02" db="EMBL/GenBank/DDBJ databases">
        <title>Improved High-Quality Draft sequence of Desulfobacter postgatei 2ac9.</title>
        <authorList>
            <consortium name="US DOE Joint Genome Institute"/>
            <person name="Lucas S."/>
            <person name="Han J."/>
            <person name="Lapidus A."/>
            <person name="Cheng J.-F."/>
            <person name="Goodwin L."/>
            <person name="Pitluck S."/>
            <person name="Peters L."/>
            <person name="Ovchinnikova G."/>
            <person name="Held B."/>
            <person name="Detter J.C."/>
            <person name="Han C."/>
            <person name="Tapia R."/>
            <person name="Land M."/>
            <person name="Hauser L."/>
            <person name="Kyrpides N."/>
            <person name="Ivanova N."/>
            <person name="Pagani I."/>
            <person name="Orellana R."/>
            <person name="Lovley D."/>
            <person name="Woyke T."/>
        </authorList>
    </citation>
    <scope>NUCLEOTIDE SEQUENCE [LARGE SCALE GENOMIC DNA]</scope>
    <source>
        <strain evidence="8 9">2ac9</strain>
    </source>
</reference>
<reference evidence="8 9" key="1">
    <citation type="submission" date="2011-09" db="EMBL/GenBank/DDBJ databases">
        <authorList>
            <consortium name="US DOE Joint Genome Institute (JGI-PGF)"/>
            <person name="Lucas S."/>
            <person name="Han J."/>
            <person name="Lapidus A."/>
            <person name="Cheng J.-F."/>
            <person name="Goodwin L."/>
            <person name="Pitluck S."/>
            <person name="Peters L."/>
            <person name="Land M.L."/>
            <person name="Hauser L."/>
            <person name="Orellana R."/>
            <person name="Lovley D."/>
            <person name="Woyke T.J."/>
        </authorList>
    </citation>
    <scope>NUCLEOTIDE SEQUENCE [LARGE SCALE GENOMIC DNA]</scope>
    <source>
        <strain evidence="8 9">2ac9</strain>
    </source>
</reference>
<keyword evidence="5" id="KW-0472">Membrane</keyword>
<dbReference type="RefSeq" id="WP_004074446.1">
    <property type="nucleotide sequence ID" value="NZ_CM001488.1"/>
</dbReference>
<evidence type="ECO:0000256" key="3">
    <source>
        <dbReference type="ARBA" id="ARBA00023054"/>
    </source>
</evidence>
<evidence type="ECO:0000256" key="1">
    <source>
        <dbReference type="ARBA" id="ARBA00004196"/>
    </source>
</evidence>
<feature type="coiled-coil region" evidence="4">
    <location>
        <begin position="132"/>
        <end position="159"/>
    </location>
</feature>
<accession>I5B5P4</accession>
<keyword evidence="9" id="KW-1185">Reference proteome</keyword>
<evidence type="ECO:0000313" key="8">
    <source>
        <dbReference type="EMBL" id="EIM64807.1"/>
    </source>
</evidence>
<dbReference type="PANTHER" id="PTHR32347">
    <property type="entry name" value="EFFLUX SYSTEM COMPONENT YKNX-RELATED"/>
    <property type="match status" value="1"/>
</dbReference>
<feature type="domain" description="Multidrug resistance protein MdtA-like barrel-sandwich hybrid" evidence="6">
    <location>
        <begin position="84"/>
        <end position="240"/>
    </location>
</feature>
<dbReference type="AlphaFoldDB" id="I5B5P4"/>
<protein>
    <submittedName>
        <fullName evidence="8">RND family efflux transporter, MFP subunit</fullName>
    </submittedName>
</protein>
<dbReference type="GO" id="GO:0030313">
    <property type="term" value="C:cell envelope"/>
    <property type="evidence" value="ECO:0007669"/>
    <property type="project" value="UniProtKB-SubCell"/>
</dbReference>
<dbReference type="SUPFAM" id="SSF111369">
    <property type="entry name" value="HlyD-like secretion proteins"/>
    <property type="match status" value="1"/>
</dbReference>
<dbReference type="InterPro" id="IPR050465">
    <property type="entry name" value="UPF0194_transport"/>
</dbReference>